<dbReference type="Proteomes" id="UP000216352">
    <property type="component" value="Unassembled WGS sequence"/>
</dbReference>
<dbReference type="PROSITE" id="PS51257">
    <property type="entry name" value="PROKAR_LIPOPROTEIN"/>
    <property type="match status" value="1"/>
</dbReference>
<evidence type="ECO:0000259" key="9">
    <source>
        <dbReference type="Pfam" id="PF12704"/>
    </source>
</evidence>
<dbReference type="Pfam" id="PF12704">
    <property type="entry name" value="MacB_PCD"/>
    <property type="match status" value="1"/>
</dbReference>
<keyword evidence="2" id="KW-1003">Cell membrane</keyword>
<evidence type="ECO:0000256" key="4">
    <source>
        <dbReference type="ARBA" id="ARBA00022989"/>
    </source>
</evidence>
<evidence type="ECO:0000259" key="8">
    <source>
        <dbReference type="Pfam" id="PF02687"/>
    </source>
</evidence>
<dbReference type="Pfam" id="PF02687">
    <property type="entry name" value="FtsX"/>
    <property type="match status" value="1"/>
</dbReference>
<evidence type="ECO:0000256" key="5">
    <source>
        <dbReference type="ARBA" id="ARBA00023136"/>
    </source>
</evidence>
<keyword evidence="3 7" id="KW-0812">Transmembrane</keyword>
<feature type="transmembrane region" description="Helical" evidence="7">
    <location>
        <begin position="442"/>
        <end position="463"/>
    </location>
</feature>
<dbReference type="PANTHER" id="PTHR30572">
    <property type="entry name" value="MEMBRANE COMPONENT OF TRANSPORTER-RELATED"/>
    <property type="match status" value="1"/>
</dbReference>
<comment type="subcellular location">
    <subcellularLocation>
        <location evidence="1">Cell membrane</location>
        <topology evidence="1">Multi-pass membrane protein</topology>
    </subcellularLocation>
</comment>
<dbReference type="GO" id="GO:0005886">
    <property type="term" value="C:plasma membrane"/>
    <property type="evidence" value="ECO:0007669"/>
    <property type="project" value="UniProtKB-SubCell"/>
</dbReference>
<evidence type="ECO:0000256" key="3">
    <source>
        <dbReference type="ARBA" id="ARBA00022692"/>
    </source>
</evidence>
<feature type="transmembrane region" description="Helical" evidence="7">
    <location>
        <begin position="338"/>
        <end position="364"/>
    </location>
</feature>
<dbReference type="RefSeq" id="WP_072726563.1">
    <property type="nucleotide sequence ID" value="NZ_BDIS01000024.1"/>
</dbReference>
<dbReference type="PANTHER" id="PTHR30572:SF4">
    <property type="entry name" value="ABC TRANSPORTER PERMEASE YTRF"/>
    <property type="match status" value="1"/>
</dbReference>
<dbReference type="InterPro" id="IPR003838">
    <property type="entry name" value="ABC3_permease_C"/>
</dbReference>
<gene>
    <name evidence="10" type="ORF">BLEM_0764</name>
</gene>
<keyword evidence="4 7" id="KW-1133">Transmembrane helix</keyword>
<evidence type="ECO:0000256" key="7">
    <source>
        <dbReference type="SAM" id="Phobius"/>
    </source>
</evidence>
<accession>A0A261FT07</accession>
<protein>
    <submittedName>
        <fullName evidence="10">Efflux ABC transporter permease protein</fullName>
    </submittedName>
</protein>
<keyword evidence="11" id="KW-1185">Reference proteome</keyword>
<comment type="similarity">
    <text evidence="6">Belongs to the ABC-4 integral membrane protein family.</text>
</comment>
<dbReference type="EMBL" id="MWWX01000005">
    <property type="protein sequence ID" value="OZG62218.1"/>
    <property type="molecule type" value="Genomic_DNA"/>
</dbReference>
<feature type="transmembrane region" description="Helical" evidence="7">
    <location>
        <begin position="385"/>
        <end position="413"/>
    </location>
</feature>
<dbReference type="STRING" id="1603886.GCA_001895165_01721"/>
<evidence type="ECO:0000256" key="1">
    <source>
        <dbReference type="ARBA" id="ARBA00004651"/>
    </source>
</evidence>
<feature type="domain" description="MacB-like periplasmic core" evidence="9">
    <location>
        <begin position="21"/>
        <end position="164"/>
    </location>
</feature>
<comment type="caution">
    <text evidence="10">The sequence shown here is derived from an EMBL/GenBank/DDBJ whole genome shotgun (WGS) entry which is preliminary data.</text>
</comment>
<dbReference type="OrthoDB" id="9780560at2"/>
<organism evidence="10 11">
    <name type="scientific">Bifidobacterium lemurum</name>
    <dbReference type="NCBI Taxonomy" id="1603886"/>
    <lineage>
        <taxon>Bacteria</taxon>
        <taxon>Bacillati</taxon>
        <taxon>Actinomycetota</taxon>
        <taxon>Actinomycetes</taxon>
        <taxon>Bifidobacteriales</taxon>
        <taxon>Bifidobacteriaceae</taxon>
        <taxon>Bifidobacterium</taxon>
    </lineage>
</organism>
<feature type="transmembrane region" description="Helical" evidence="7">
    <location>
        <begin position="21"/>
        <end position="42"/>
    </location>
</feature>
<dbReference type="InterPro" id="IPR050250">
    <property type="entry name" value="Macrolide_Exporter_MacB"/>
</dbReference>
<sequence>MRFGDILRLCRQNLFRRKSRTILTVLGVVVGCCSIVLMVSIGQGINEQNERMLESMGDLSIITVYTGGGSSGGSSDSGGTGEPAKLDDKAVESFRSIAGVSGATPMADFFYSASASAGAGGRYMQQYISVMGIDTTQLDQMGYELLDGRAPLKSGEVLVGEYTAYGFIDRFASEMNNMRNPPGEYICDENGCQENEGDDPFFDPLATTFQLTTGVDYDGGMSGTMNGMGVGATGGSSGASATQTVEYTPVGVLKGDYNKGYATSSGIIMSLDDLKKLTAKIDPSSAEKSTTYNQVLVKTADLSDVPEVEAQIKAMGFNTSSYEEMRKSIEEQSRGVQLALGGIGAVSFLVAAIGIANTMIMSVAERTREIGIMKALGCYVRDIRVMFLGEAGAIGLFGGLVGCVISGLVSWGINIFALGGPSPDNLWHAIVGGEDVTRVSVIPWWLFLAAVLFSMLVGVIAGFGPANKAVRIPALDAIKNSE</sequence>
<reference evidence="10 11" key="1">
    <citation type="journal article" date="2017" name="BMC Genomics">
        <title>Comparative genomic and phylogenomic analyses of the Bifidobacteriaceae family.</title>
        <authorList>
            <person name="Lugli G.A."/>
            <person name="Milani C."/>
            <person name="Turroni F."/>
            <person name="Duranti S."/>
            <person name="Mancabelli L."/>
            <person name="Mangifesta M."/>
            <person name="Ferrario C."/>
            <person name="Modesto M."/>
            <person name="Mattarelli P."/>
            <person name="Jiri K."/>
            <person name="van Sinderen D."/>
            <person name="Ventura M."/>
        </authorList>
    </citation>
    <scope>NUCLEOTIDE SEQUENCE [LARGE SCALE GENOMIC DNA]</scope>
    <source>
        <strain evidence="10 11">DSM 28807</strain>
    </source>
</reference>
<evidence type="ECO:0000313" key="11">
    <source>
        <dbReference type="Proteomes" id="UP000216352"/>
    </source>
</evidence>
<proteinExistence type="inferred from homology"/>
<evidence type="ECO:0000256" key="6">
    <source>
        <dbReference type="ARBA" id="ARBA00038076"/>
    </source>
</evidence>
<feature type="domain" description="ABC3 transporter permease C-terminal" evidence="8">
    <location>
        <begin position="343"/>
        <end position="473"/>
    </location>
</feature>
<evidence type="ECO:0000256" key="2">
    <source>
        <dbReference type="ARBA" id="ARBA00022475"/>
    </source>
</evidence>
<name>A0A261FT07_9BIFI</name>
<keyword evidence="5 7" id="KW-0472">Membrane</keyword>
<dbReference type="GO" id="GO:0022857">
    <property type="term" value="F:transmembrane transporter activity"/>
    <property type="evidence" value="ECO:0007669"/>
    <property type="project" value="TreeGrafter"/>
</dbReference>
<dbReference type="InterPro" id="IPR025857">
    <property type="entry name" value="MacB_PCD"/>
</dbReference>
<evidence type="ECO:0000313" key="10">
    <source>
        <dbReference type="EMBL" id="OZG62218.1"/>
    </source>
</evidence>
<dbReference type="AlphaFoldDB" id="A0A261FT07"/>